<evidence type="ECO:0000313" key="3">
    <source>
        <dbReference type="Proteomes" id="UP000076532"/>
    </source>
</evidence>
<evidence type="ECO:0000313" key="2">
    <source>
        <dbReference type="EMBL" id="KZP05060.1"/>
    </source>
</evidence>
<dbReference type="PANTHER" id="PTHR45673">
    <property type="entry name" value="SERINE/THREONINE-PROTEIN PHOSPHATASE 2B CATALYTIC SUBUNIT 1-RELATED"/>
    <property type="match status" value="1"/>
</dbReference>
<keyword evidence="3" id="KW-1185">Reference proteome</keyword>
<evidence type="ECO:0008006" key="4">
    <source>
        <dbReference type="Google" id="ProtNLM"/>
    </source>
</evidence>
<proteinExistence type="predicted"/>
<sequence>HPAPYYHPARISRGDRHPRPTRSPASNRDPKRPAGLRCGCTRACLEDRLTESQALQILDEAIQVLSAEPNLVDVASPVTICGDIHGQYVSPCQPDVTSHFDSEHPL</sequence>
<dbReference type="STRING" id="436010.A0A167VIT1"/>
<evidence type="ECO:0000256" key="1">
    <source>
        <dbReference type="SAM" id="MobiDB-lite"/>
    </source>
</evidence>
<organism evidence="2 3">
    <name type="scientific">Athelia psychrophila</name>
    <dbReference type="NCBI Taxonomy" id="1759441"/>
    <lineage>
        <taxon>Eukaryota</taxon>
        <taxon>Fungi</taxon>
        <taxon>Dikarya</taxon>
        <taxon>Basidiomycota</taxon>
        <taxon>Agaricomycotina</taxon>
        <taxon>Agaricomycetes</taxon>
        <taxon>Agaricomycetidae</taxon>
        <taxon>Atheliales</taxon>
        <taxon>Atheliaceae</taxon>
        <taxon>Athelia</taxon>
    </lineage>
</organism>
<dbReference type="InterPro" id="IPR029052">
    <property type="entry name" value="Metallo-depent_PP-like"/>
</dbReference>
<dbReference type="InterPro" id="IPR043360">
    <property type="entry name" value="PP2B"/>
</dbReference>
<dbReference type="AlphaFoldDB" id="A0A167VIT1"/>
<reference evidence="2 3" key="1">
    <citation type="journal article" date="2016" name="Mol. Biol. Evol.">
        <title>Comparative Genomics of Early-Diverging Mushroom-Forming Fungi Provides Insights into the Origins of Lignocellulose Decay Capabilities.</title>
        <authorList>
            <person name="Nagy L.G."/>
            <person name="Riley R."/>
            <person name="Tritt A."/>
            <person name="Adam C."/>
            <person name="Daum C."/>
            <person name="Floudas D."/>
            <person name="Sun H."/>
            <person name="Yadav J.S."/>
            <person name="Pangilinan J."/>
            <person name="Larsson K.H."/>
            <person name="Matsuura K."/>
            <person name="Barry K."/>
            <person name="Labutti K."/>
            <person name="Kuo R."/>
            <person name="Ohm R.A."/>
            <person name="Bhattacharya S.S."/>
            <person name="Shirouzu T."/>
            <person name="Yoshinaga Y."/>
            <person name="Martin F.M."/>
            <person name="Grigoriev I.V."/>
            <person name="Hibbett D.S."/>
        </authorList>
    </citation>
    <scope>NUCLEOTIDE SEQUENCE [LARGE SCALE GENOMIC DNA]</scope>
    <source>
        <strain evidence="2 3">CBS 109695</strain>
    </source>
</reference>
<dbReference type="SUPFAM" id="SSF56300">
    <property type="entry name" value="Metallo-dependent phosphatases"/>
    <property type="match status" value="1"/>
</dbReference>
<protein>
    <recommendedName>
        <fullName evidence="4">Calcineurin-like phosphoesterase domain-containing protein</fullName>
    </recommendedName>
</protein>
<dbReference type="EMBL" id="KV417866">
    <property type="protein sequence ID" value="KZP05060.1"/>
    <property type="molecule type" value="Genomic_DNA"/>
</dbReference>
<dbReference type="Gene3D" id="3.60.21.10">
    <property type="match status" value="1"/>
</dbReference>
<feature type="non-terminal residue" evidence="2">
    <location>
        <position position="1"/>
    </location>
</feature>
<dbReference type="GO" id="GO:0097720">
    <property type="term" value="P:calcineurin-mediated signaling"/>
    <property type="evidence" value="ECO:0007669"/>
    <property type="project" value="InterPro"/>
</dbReference>
<gene>
    <name evidence="2" type="ORF">FIBSPDRAFT_877937</name>
</gene>
<feature type="region of interest" description="Disordered" evidence="1">
    <location>
        <begin position="1"/>
        <end position="34"/>
    </location>
</feature>
<dbReference type="GO" id="GO:0033192">
    <property type="term" value="F:calmodulin-dependent protein phosphatase activity"/>
    <property type="evidence" value="ECO:0007669"/>
    <property type="project" value="InterPro"/>
</dbReference>
<name>A0A167VIT1_9AGAM</name>
<dbReference type="Proteomes" id="UP000076532">
    <property type="component" value="Unassembled WGS sequence"/>
</dbReference>
<dbReference type="OrthoDB" id="5593063at2759"/>
<accession>A0A167VIT1</accession>